<dbReference type="PANTHER" id="PTHR36839:SF1">
    <property type="entry name" value="METALLO-BETA-LACTAMASE FAMILY PROTEIN (AFU_ORTHOLOGUE AFUA_5G12770)"/>
    <property type="match status" value="1"/>
</dbReference>
<sequence>MAGRAFCGLPCFPDDDWEDTMSAEPVCLTCGMQYSAPRADCPVCEDERQYVPPGGQQWTDLATLRASGDLRARIDEQGPGVLGIGSEPKFAIGQRALLVRAGGGNFLWDCAAYLDDELVRRITELGGLTGIAISHPHYYTTMVEWAHAFDVPIYLHEADRQWIGRPDPAIRLWSGATLDVADDLRLINLGVHFAGGTVLHWPAGENGRGALLSGDVVQVIPDRTHVGFMYSYPNLIPERPSVVRRAAELLEPYEFEAIYGAWWEAIVRTSGHEVVQRSAKRYLAYTQETA</sequence>
<accession>A0ABP6XSL6</accession>
<gene>
    <name evidence="2" type="ORF">GCM10022222_64690</name>
</gene>
<dbReference type="PANTHER" id="PTHR36839">
    <property type="entry name" value="METALLO-BETA-LACTAMASE FAMILY PROTEIN (AFU_ORTHOLOGUE AFUA_5G12770)"/>
    <property type="match status" value="1"/>
</dbReference>
<protein>
    <recommendedName>
        <fullName evidence="1">Metallo-beta-lactamase domain-containing protein</fullName>
    </recommendedName>
</protein>
<name>A0ABP6XSL6_9PSEU</name>
<dbReference type="EMBL" id="BAAAZN010000017">
    <property type="protein sequence ID" value="GAA3571598.1"/>
    <property type="molecule type" value="Genomic_DNA"/>
</dbReference>
<dbReference type="SMART" id="SM00849">
    <property type="entry name" value="Lactamase_B"/>
    <property type="match status" value="1"/>
</dbReference>
<organism evidence="2 3">
    <name type="scientific">Amycolatopsis ultiminotia</name>
    <dbReference type="NCBI Taxonomy" id="543629"/>
    <lineage>
        <taxon>Bacteria</taxon>
        <taxon>Bacillati</taxon>
        <taxon>Actinomycetota</taxon>
        <taxon>Actinomycetes</taxon>
        <taxon>Pseudonocardiales</taxon>
        <taxon>Pseudonocardiaceae</taxon>
        <taxon>Amycolatopsis</taxon>
    </lineage>
</organism>
<feature type="domain" description="Metallo-beta-lactamase" evidence="1">
    <location>
        <begin position="93"/>
        <end position="262"/>
    </location>
</feature>
<keyword evidence="3" id="KW-1185">Reference proteome</keyword>
<reference evidence="3" key="1">
    <citation type="journal article" date="2019" name="Int. J. Syst. Evol. Microbiol.">
        <title>The Global Catalogue of Microorganisms (GCM) 10K type strain sequencing project: providing services to taxonomists for standard genome sequencing and annotation.</title>
        <authorList>
            <consortium name="The Broad Institute Genomics Platform"/>
            <consortium name="The Broad Institute Genome Sequencing Center for Infectious Disease"/>
            <person name="Wu L."/>
            <person name="Ma J."/>
        </authorList>
    </citation>
    <scope>NUCLEOTIDE SEQUENCE [LARGE SCALE GENOMIC DNA]</scope>
    <source>
        <strain evidence="3">JCM 16898</strain>
    </source>
</reference>
<evidence type="ECO:0000313" key="2">
    <source>
        <dbReference type="EMBL" id="GAA3571598.1"/>
    </source>
</evidence>
<evidence type="ECO:0000259" key="1">
    <source>
        <dbReference type="SMART" id="SM00849"/>
    </source>
</evidence>
<evidence type="ECO:0000313" key="3">
    <source>
        <dbReference type="Proteomes" id="UP001500689"/>
    </source>
</evidence>
<proteinExistence type="predicted"/>
<dbReference type="Gene3D" id="3.60.15.10">
    <property type="entry name" value="Ribonuclease Z/Hydroxyacylglutathione hydrolase-like"/>
    <property type="match status" value="1"/>
</dbReference>
<dbReference type="SUPFAM" id="SSF56281">
    <property type="entry name" value="Metallo-hydrolase/oxidoreductase"/>
    <property type="match status" value="1"/>
</dbReference>
<dbReference type="InterPro" id="IPR001279">
    <property type="entry name" value="Metallo-B-lactamas"/>
</dbReference>
<comment type="caution">
    <text evidence="2">The sequence shown here is derived from an EMBL/GenBank/DDBJ whole genome shotgun (WGS) entry which is preliminary data.</text>
</comment>
<dbReference type="Proteomes" id="UP001500689">
    <property type="component" value="Unassembled WGS sequence"/>
</dbReference>
<dbReference type="InterPro" id="IPR036866">
    <property type="entry name" value="RibonucZ/Hydroxyglut_hydro"/>
</dbReference>